<dbReference type="SUPFAM" id="SSF54171">
    <property type="entry name" value="DNA-binding domain"/>
    <property type="match status" value="1"/>
</dbReference>
<dbReference type="STRING" id="6832.A0A553ND01"/>
<dbReference type="AlphaFoldDB" id="A0A553ND01"/>
<protein>
    <recommendedName>
        <fullName evidence="8">MBD domain-containing protein</fullName>
    </recommendedName>
</protein>
<dbReference type="InterPro" id="IPR016177">
    <property type="entry name" value="DNA-bd_dom_sf"/>
</dbReference>
<dbReference type="GO" id="GO:0005654">
    <property type="term" value="C:nucleoplasm"/>
    <property type="evidence" value="ECO:0007669"/>
    <property type="project" value="UniProtKB-ARBA"/>
</dbReference>
<dbReference type="Pfam" id="PF01429">
    <property type="entry name" value="MBD"/>
    <property type="match status" value="1"/>
</dbReference>
<keyword evidence="3" id="KW-0238">DNA-binding</keyword>
<dbReference type="GO" id="GO:0000122">
    <property type="term" value="P:negative regulation of transcription by RNA polymerase II"/>
    <property type="evidence" value="ECO:0007669"/>
    <property type="project" value="TreeGrafter"/>
</dbReference>
<feature type="coiled-coil region" evidence="6">
    <location>
        <begin position="291"/>
        <end position="318"/>
    </location>
</feature>
<dbReference type="OMA" id="ESRESKM"/>
<feature type="region of interest" description="Disordered" evidence="7">
    <location>
        <begin position="173"/>
        <end position="205"/>
    </location>
</feature>
<dbReference type="EMBL" id="VCGU01000458">
    <property type="protein sequence ID" value="TRY63321.1"/>
    <property type="molecule type" value="Genomic_DNA"/>
</dbReference>
<evidence type="ECO:0000256" key="7">
    <source>
        <dbReference type="SAM" id="MobiDB-lite"/>
    </source>
</evidence>
<keyword evidence="6" id="KW-0175">Coiled coil</keyword>
<dbReference type="GO" id="GO:0008327">
    <property type="term" value="F:methyl-CpG binding"/>
    <property type="evidence" value="ECO:0007669"/>
    <property type="project" value="TreeGrafter"/>
</dbReference>
<dbReference type="PROSITE" id="PS50982">
    <property type="entry name" value="MBD"/>
    <property type="match status" value="1"/>
</dbReference>
<proteinExistence type="predicted"/>
<evidence type="ECO:0000256" key="3">
    <source>
        <dbReference type="ARBA" id="ARBA00023125"/>
    </source>
</evidence>
<dbReference type="InterPro" id="IPR032343">
    <property type="entry name" value="MBD2/MBD3_p55-bd"/>
</dbReference>
<keyword evidence="5" id="KW-0539">Nucleus</keyword>
<evidence type="ECO:0000256" key="2">
    <source>
        <dbReference type="ARBA" id="ARBA00023015"/>
    </source>
</evidence>
<evidence type="ECO:0000313" key="9">
    <source>
        <dbReference type="EMBL" id="TRY63321.1"/>
    </source>
</evidence>
<gene>
    <name evidence="9" type="ORF">TCAL_02599</name>
</gene>
<keyword evidence="10" id="KW-1185">Reference proteome</keyword>
<evidence type="ECO:0000256" key="6">
    <source>
        <dbReference type="SAM" id="Coils"/>
    </source>
</evidence>
<dbReference type="InterPro" id="IPR025884">
    <property type="entry name" value="MeCpG-bd_2/3_C_dom"/>
</dbReference>
<dbReference type="PANTHER" id="PTHR12396:SF0">
    <property type="entry name" value="METHYL-CPG BINDING DOMAIN PROTEIN-LIKE, ISOFORM C"/>
    <property type="match status" value="1"/>
</dbReference>
<dbReference type="Pfam" id="PF16564">
    <property type="entry name" value="MBDa"/>
    <property type="match status" value="1"/>
</dbReference>
<evidence type="ECO:0000256" key="5">
    <source>
        <dbReference type="ARBA" id="ARBA00023242"/>
    </source>
</evidence>
<dbReference type="PANTHER" id="PTHR12396">
    <property type="entry name" value="METHYL-CPG BINDING PROTEIN, MBD"/>
    <property type="match status" value="1"/>
</dbReference>
<dbReference type="Gene3D" id="3.30.890.10">
    <property type="entry name" value="Methyl-cpg-binding Protein 2, Chain A"/>
    <property type="match status" value="1"/>
</dbReference>
<evidence type="ECO:0000256" key="4">
    <source>
        <dbReference type="ARBA" id="ARBA00023163"/>
    </source>
</evidence>
<reference evidence="9 10" key="1">
    <citation type="journal article" date="2018" name="Nat. Ecol. Evol.">
        <title>Genomic signatures of mitonuclear coevolution across populations of Tigriopus californicus.</title>
        <authorList>
            <person name="Barreto F.S."/>
            <person name="Watson E.T."/>
            <person name="Lima T.G."/>
            <person name="Willett C.S."/>
            <person name="Edmands S."/>
            <person name="Li W."/>
            <person name="Burton R.S."/>
        </authorList>
    </citation>
    <scope>NUCLEOTIDE SEQUENCE [LARGE SCALE GENOMIC DNA]</scope>
    <source>
        <strain evidence="9 10">San Diego</strain>
    </source>
</reference>
<dbReference type="GO" id="GO:0006346">
    <property type="term" value="P:DNA methylation-dependent constitutive heterochromatin formation"/>
    <property type="evidence" value="ECO:0007669"/>
    <property type="project" value="TreeGrafter"/>
</dbReference>
<dbReference type="InterPro" id="IPR001739">
    <property type="entry name" value="Methyl_CpG_DNA-bd"/>
</dbReference>
<name>A0A553ND01_TIGCA</name>
<feature type="domain" description="MBD" evidence="8">
    <location>
        <begin position="14"/>
        <end position="98"/>
    </location>
</feature>
<evidence type="ECO:0000256" key="1">
    <source>
        <dbReference type="ARBA" id="ARBA00004123"/>
    </source>
</evidence>
<comment type="subcellular location">
    <subcellularLocation>
        <location evidence="1">Nucleus</location>
    </subcellularLocation>
</comment>
<accession>A0A553ND01</accession>
<keyword evidence="2" id="KW-0805">Transcription regulation</keyword>
<evidence type="ECO:0000259" key="8">
    <source>
        <dbReference type="PROSITE" id="PS50982"/>
    </source>
</evidence>
<feature type="compositionally biased region" description="Basic and acidic residues" evidence="7">
    <location>
        <begin position="173"/>
        <end position="198"/>
    </location>
</feature>
<comment type="caution">
    <text evidence="9">The sequence shown here is derived from an EMBL/GenBank/DDBJ whole genome shotgun (WGS) entry which is preliminary data.</text>
</comment>
<organism evidence="9 10">
    <name type="scientific">Tigriopus californicus</name>
    <name type="common">Marine copepod</name>
    <dbReference type="NCBI Taxonomy" id="6832"/>
    <lineage>
        <taxon>Eukaryota</taxon>
        <taxon>Metazoa</taxon>
        <taxon>Ecdysozoa</taxon>
        <taxon>Arthropoda</taxon>
        <taxon>Crustacea</taxon>
        <taxon>Multicrustacea</taxon>
        <taxon>Hexanauplia</taxon>
        <taxon>Copepoda</taxon>
        <taxon>Harpacticoida</taxon>
        <taxon>Harpacticidae</taxon>
        <taxon>Tigriopus</taxon>
    </lineage>
</organism>
<dbReference type="Proteomes" id="UP000318571">
    <property type="component" value="Chromosome 10"/>
</dbReference>
<keyword evidence="4" id="KW-0804">Transcription</keyword>
<dbReference type="OrthoDB" id="10072024at2759"/>
<sequence>MDFTSSMLSAAAAAGYRRAEAAGLPKGWIREEIPRFANNFHNGSPAAAAPTFQNGTKPAVDVLYYSPRGHVVRSKPELVKAIGDQADMTAFDYQSGKFNPLLVRATVKPGPSVSGSAGRKSSKPVSTSAGLAAAAAAANSNSAANLAREAALVPPIRQTASIFKQPVTVWKNHEANGPESKEESRESKMAPAKARPDAKSSFPEKPGQVFWEKRLSGLVPSYPDEEFEPFKLPKNFLPIGPGVTDDIVLASISTSLHMGGGAINGQKDSKQMKESDASAFCIPDQPLIGTVKISQQDIEKQEDRVNDTRKKLADAISAMSG</sequence>
<dbReference type="Pfam" id="PF14048">
    <property type="entry name" value="MBD_C"/>
    <property type="match status" value="1"/>
</dbReference>
<evidence type="ECO:0000313" key="10">
    <source>
        <dbReference type="Proteomes" id="UP000318571"/>
    </source>
</evidence>